<proteinExistence type="inferred from homology"/>
<dbReference type="PANTHER" id="PTHR11091">
    <property type="entry name" value="OXIDOREDUCTASE-RELATED"/>
    <property type="match status" value="1"/>
</dbReference>
<evidence type="ECO:0000313" key="3">
    <source>
        <dbReference type="EMBL" id="KAL1859762.1"/>
    </source>
</evidence>
<keyword evidence="4" id="KW-1185">Reference proteome</keyword>
<dbReference type="InterPro" id="IPR036111">
    <property type="entry name" value="Mal/L-sulfo/L-lacto_DH-like_sf"/>
</dbReference>
<dbReference type="Proteomes" id="UP001586593">
    <property type="component" value="Unassembled WGS sequence"/>
</dbReference>
<evidence type="ECO:0000313" key="4">
    <source>
        <dbReference type="Proteomes" id="UP001586593"/>
    </source>
</evidence>
<name>A0ABR3WE78_9PEZI</name>
<dbReference type="Gene3D" id="3.30.1370.60">
    <property type="entry name" value="Hypothetical oxidoreductase yiak, domain 2"/>
    <property type="match status" value="1"/>
</dbReference>
<comment type="caution">
    <text evidence="3">The sequence shown here is derived from an EMBL/GenBank/DDBJ whole genome shotgun (WGS) entry which is preliminary data.</text>
</comment>
<sequence>MSAETEAPPARVLVDAAEARRLAEDVLKTIGVTAENAALVAQCLVHADLRGVDTHGINRIPSYLERIRLGALNPTAQPTVVQVTPAVAQVDANNGWGFVAAHAGMNAAIESAKTFGIGMASIKHSNHYGMAAWLVQQAIDANMMSLVFTNSSPAMPPWGGRTKCIGVSPLACGAPGKDDASSFILDMAPSNAARGKIYKALRRGEKIPLTWAADAEGRPTDDPAAALKGFMLPIGGPKGSGLALMMDVFAGVLSGSAFAGHVTGPSEPGKVANVGHFIVAIKPDLFLSLDEFKDRMEYLYHRVVDGEKAAGVDRIYFPGEPERLLKQERLKNGIPLAQAEIDALNEAAQKLSVRPLTVKA</sequence>
<dbReference type="EMBL" id="JAZHXJ010000479">
    <property type="protein sequence ID" value="KAL1859762.1"/>
    <property type="molecule type" value="Genomic_DNA"/>
</dbReference>
<dbReference type="Gene3D" id="1.10.1530.10">
    <property type="match status" value="1"/>
</dbReference>
<evidence type="ECO:0000256" key="1">
    <source>
        <dbReference type="ARBA" id="ARBA00006056"/>
    </source>
</evidence>
<keyword evidence="2" id="KW-0560">Oxidoreductase</keyword>
<dbReference type="SUPFAM" id="SSF89733">
    <property type="entry name" value="L-sulfolactate dehydrogenase-like"/>
    <property type="match status" value="1"/>
</dbReference>
<dbReference type="InterPro" id="IPR003767">
    <property type="entry name" value="Malate/L-lactate_DH-like"/>
</dbReference>
<dbReference type="PANTHER" id="PTHR11091:SF0">
    <property type="entry name" value="MALATE DEHYDROGENASE"/>
    <property type="match status" value="1"/>
</dbReference>
<evidence type="ECO:0000256" key="2">
    <source>
        <dbReference type="ARBA" id="ARBA00023002"/>
    </source>
</evidence>
<accession>A0ABR3WE78</accession>
<protein>
    <recommendedName>
        <fullName evidence="5">Malate/L-lactate dehydrogenase</fullName>
    </recommendedName>
</protein>
<dbReference type="InterPro" id="IPR043143">
    <property type="entry name" value="Mal/L-sulf/L-lact_DH-like_NADP"/>
</dbReference>
<evidence type="ECO:0008006" key="5">
    <source>
        <dbReference type="Google" id="ProtNLM"/>
    </source>
</evidence>
<dbReference type="InterPro" id="IPR043144">
    <property type="entry name" value="Mal/L-sulf/L-lact_DH-like_ah"/>
</dbReference>
<comment type="similarity">
    <text evidence="1">Belongs to the LDH2/MDH2 oxidoreductase family.</text>
</comment>
<organism evidence="3 4">
    <name type="scientific">Phialemonium thermophilum</name>
    <dbReference type="NCBI Taxonomy" id="223376"/>
    <lineage>
        <taxon>Eukaryota</taxon>
        <taxon>Fungi</taxon>
        <taxon>Dikarya</taxon>
        <taxon>Ascomycota</taxon>
        <taxon>Pezizomycotina</taxon>
        <taxon>Sordariomycetes</taxon>
        <taxon>Sordariomycetidae</taxon>
        <taxon>Cephalothecales</taxon>
        <taxon>Cephalothecaceae</taxon>
        <taxon>Phialemonium</taxon>
    </lineage>
</organism>
<reference evidence="3 4" key="1">
    <citation type="journal article" date="2024" name="Commun. Biol.">
        <title>Comparative genomic analysis of thermophilic fungi reveals convergent evolutionary adaptations and gene losses.</title>
        <authorList>
            <person name="Steindorff A.S."/>
            <person name="Aguilar-Pontes M.V."/>
            <person name="Robinson A.J."/>
            <person name="Andreopoulos B."/>
            <person name="LaButti K."/>
            <person name="Kuo A."/>
            <person name="Mondo S."/>
            <person name="Riley R."/>
            <person name="Otillar R."/>
            <person name="Haridas S."/>
            <person name="Lipzen A."/>
            <person name="Grimwood J."/>
            <person name="Schmutz J."/>
            <person name="Clum A."/>
            <person name="Reid I.D."/>
            <person name="Moisan M.C."/>
            <person name="Butler G."/>
            <person name="Nguyen T.T.M."/>
            <person name="Dewar K."/>
            <person name="Conant G."/>
            <person name="Drula E."/>
            <person name="Henrissat B."/>
            <person name="Hansel C."/>
            <person name="Singer S."/>
            <person name="Hutchinson M.I."/>
            <person name="de Vries R.P."/>
            <person name="Natvig D.O."/>
            <person name="Powell A.J."/>
            <person name="Tsang A."/>
            <person name="Grigoriev I.V."/>
        </authorList>
    </citation>
    <scope>NUCLEOTIDE SEQUENCE [LARGE SCALE GENOMIC DNA]</scope>
    <source>
        <strain evidence="3 4">ATCC 24622</strain>
    </source>
</reference>
<gene>
    <name evidence="3" type="ORF">VTK73DRAFT_7458</name>
</gene>
<dbReference type="Pfam" id="PF02615">
    <property type="entry name" value="Ldh_2"/>
    <property type="match status" value="1"/>
</dbReference>